<protein>
    <submittedName>
        <fullName evidence="4">N-acetylmuramoyl-L-alanine amidase</fullName>
    </submittedName>
</protein>
<reference evidence="4" key="1">
    <citation type="journal article" date="2005" name="Environ. Microbiol.">
        <title>Lateral gene transfer and phylogenetic assignment of environmental fosmid clones.</title>
        <authorList>
            <person name="Nesbo C.L."/>
            <person name="Boucher Y."/>
            <person name="Dlutek M."/>
            <person name="Doolittle F.W."/>
        </authorList>
    </citation>
    <scope>NUCLEOTIDE SEQUENCE</scope>
</reference>
<dbReference type="InterPro" id="IPR002508">
    <property type="entry name" value="MurNAc-LAA_cat"/>
</dbReference>
<proteinExistence type="predicted"/>
<feature type="transmembrane region" description="Helical" evidence="2">
    <location>
        <begin position="12"/>
        <end position="34"/>
    </location>
</feature>
<dbReference type="EMBL" id="AJ937768">
    <property type="protein sequence ID" value="CAI78666.1"/>
    <property type="molecule type" value="Genomic_DNA"/>
</dbReference>
<keyword evidence="2" id="KW-0472">Membrane</keyword>
<dbReference type="Gene3D" id="3.40.630.40">
    <property type="entry name" value="Zn-dependent exopeptidases"/>
    <property type="match status" value="1"/>
</dbReference>
<gene>
    <name evidence="4" type="primary">amiC</name>
</gene>
<dbReference type="GO" id="GO:0008745">
    <property type="term" value="F:N-acetylmuramoyl-L-alanine amidase activity"/>
    <property type="evidence" value="ECO:0007669"/>
    <property type="project" value="InterPro"/>
</dbReference>
<dbReference type="Pfam" id="PF01520">
    <property type="entry name" value="Amidase_3"/>
    <property type="match status" value="1"/>
</dbReference>
<evidence type="ECO:0000256" key="1">
    <source>
        <dbReference type="ARBA" id="ARBA00022801"/>
    </source>
</evidence>
<feature type="domain" description="MurNAc-LAA" evidence="3">
    <location>
        <begin position="99"/>
        <end position="230"/>
    </location>
</feature>
<dbReference type="GO" id="GO:0030288">
    <property type="term" value="C:outer membrane-bounded periplasmic space"/>
    <property type="evidence" value="ECO:0007669"/>
    <property type="project" value="TreeGrafter"/>
</dbReference>
<dbReference type="InterPro" id="IPR050695">
    <property type="entry name" value="N-acetylmuramoyl_amidase_3"/>
</dbReference>
<keyword evidence="2" id="KW-1133">Transmembrane helix</keyword>
<organism evidence="4">
    <name type="scientific">uncultured delta proteobacterium</name>
    <dbReference type="NCBI Taxonomy" id="34034"/>
    <lineage>
        <taxon>Bacteria</taxon>
        <taxon>Deltaproteobacteria</taxon>
        <taxon>environmental samples</taxon>
    </lineage>
</organism>
<dbReference type="AlphaFoldDB" id="Q2YZN2"/>
<dbReference type="SUPFAM" id="SSF53187">
    <property type="entry name" value="Zn-dependent exopeptidases"/>
    <property type="match status" value="1"/>
</dbReference>
<dbReference type="GO" id="GO:0009253">
    <property type="term" value="P:peptidoglycan catabolic process"/>
    <property type="evidence" value="ECO:0007669"/>
    <property type="project" value="InterPro"/>
</dbReference>
<sequence length="234" mass="26150">MRKEMLKNIKKILLISALIGVSFFCGAISLFAAANVYTIIIDPAHGGTDTGVKITDKINEKDITLAIARELQKELSRESNIKVILTRDSDTDMSAEKLTQIVRDNKPDFFISIHVNKGFGKYASGFELYYPGFGKDTVGGKKEIKNLSNERINRINKSVRMSQLIQRNLDSIFARKGRGLREADTPQMEGLSVPTLTVEIGFASNSDDRKKILSEKTQKEIAQALAKSIKSFYR</sequence>
<dbReference type="CDD" id="cd02696">
    <property type="entry name" value="MurNAc-LAA"/>
    <property type="match status" value="1"/>
</dbReference>
<evidence type="ECO:0000313" key="4">
    <source>
        <dbReference type="EMBL" id="CAI78666.1"/>
    </source>
</evidence>
<keyword evidence="1" id="KW-0378">Hydrolase</keyword>
<keyword evidence="2" id="KW-0812">Transmembrane</keyword>
<evidence type="ECO:0000256" key="2">
    <source>
        <dbReference type="SAM" id="Phobius"/>
    </source>
</evidence>
<dbReference type="PANTHER" id="PTHR30404">
    <property type="entry name" value="N-ACETYLMURAMOYL-L-ALANINE AMIDASE"/>
    <property type="match status" value="1"/>
</dbReference>
<dbReference type="SMART" id="SM00646">
    <property type="entry name" value="Ami_3"/>
    <property type="match status" value="1"/>
</dbReference>
<dbReference type="PANTHER" id="PTHR30404:SF0">
    <property type="entry name" value="N-ACETYLMURAMOYL-L-ALANINE AMIDASE AMIC"/>
    <property type="match status" value="1"/>
</dbReference>
<evidence type="ECO:0000259" key="3">
    <source>
        <dbReference type="SMART" id="SM00646"/>
    </source>
</evidence>
<accession>Q2YZN2</accession>
<name>Q2YZN2_9DELT</name>